<evidence type="ECO:0000313" key="2">
    <source>
        <dbReference type="EMBL" id="CRL62683.1"/>
    </source>
</evidence>
<dbReference type="EMBL" id="CVRY01000004">
    <property type="protein sequence ID" value="CRL62683.1"/>
    <property type="molecule type" value="Genomic_DNA"/>
</dbReference>
<accession>A0A0G4Q9Z3</accession>
<feature type="signal peptide" evidence="1">
    <location>
        <begin position="1"/>
        <end position="23"/>
    </location>
</feature>
<evidence type="ECO:0000313" key="3">
    <source>
        <dbReference type="Proteomes" id="UP000183920"/>
    </source>
</evidence>
<feature type="chain" id="PRO_5005195995" description="DUF1318 domain-containing protein" evidence="1">
    <location>
        <begin position="24"/>
        <end position="110"/>
    </location>
</feature>
<evidence type="ECO:0000256" key="1">
    <source>
        <dbReference type="SAM" id="SignalP"/>
    </source>
</evidence>
<dbReference type="AlphaFoldDB" id="A0A0G4Q9Z3"/>
<dbReference type="Proteomes" id="UP000183920">
    <property type="component" value="Unassembled WGS sequence"/>
</dbReference>
<reference evidence="3" key="1">
    <citation type="submission" date="2015-06" db="EMBL/GenBank/DDBJ databases">
        <authorList>
            <person name="Urmite Genomes"/>
        </authorList>
    </citation>
    <scope>NUCLEOTIDE SEQUENCE [LARGE SCALE GENOMIC DNA]</scope>
    <source>
        <strain evidence="3">CSUR P1867</strain>
    </source>
</reference>
<name>A0A0G4Q9Z3_9GAMM</name>
<proteinExistence type="predicted"/>
<dbReference type="Pfam" id="PF07027">
    <property type="entry name" value="DUF1318"/>
    <property type="match status" value="1"/>
</dbReference>
<dbReference type="PIRSF" id="PIRSF025560">
    <property type="entry name" value="UCP025560"/>
    <property type="match status" value="1"/>
</dbReference>
<sequence precursor="true">MNYKKYLLSFGFMIALTSVNAIALTLDEARAQGLVGETFSGYIELVQTNNKQAQQLVDEINQARKAKYAEIAKTNQITPDSVARLAGEKLVARANEGEFVKGINGQWIKK</sequence>
<dbReference type="InterPro" id="IPR008309">
    <property type="entry name" value="YdbL"/>
</dbReference>
<gene>
    <name evidence="2" type="ORF">BN1804_02087</name>
</gene>
<keyword evidence="1" id="KW-0732">Signal</keyword>
<organism evidence="2 3">
    <name type="scientific">Proteus penneri</name>
    <dbReference type="NCBI Taxonomy" id="102862"/>
    <lineage>
        <taxon>Bacteria</taxon>
        <taxon>Pseudomonadati</taxon>
        <taxon>Pseudomonadota</taxon>
        <taxon>Gammaproteobacteria</taxon>
        <taxon>Enterobacterales</taxon>
        <taxon>Morganellaceae</taxon>
        <taxon>Proteus</taxon>
    </lineage>
</organism>
<evidence type="ECO:0008006" key="4">
    <source>
        <dbReference type="Google" id="ProtNLM"/>
    </source>
</evidence>
<dbReference type="RefSeq" id="WP_072063994.1">
    <property type="nucleotide sequence ID" value="NZ_CVRY01000004.1"/>
</dbReference>
<protein>
    <recommendedName>
        <fullName evidence="4">DUF1318 domain-containing protein</fullName>
    </recommendedName>
</protein>